<accession>A0A5B1C9N1</accession>
<dbReference type="EMBL" id="VRLW01000008">
    <property type="protein sequence ID" value="KAA1256982.1"/>
    <property type="molecule type" value="Genomic_DNA"/>
</dbReference>
<dbReference type="Proteomes" id="UP000322699">
    <property type="component" value="Unassembled WGS sequence"/>
</dbReference>
<reference evidence="1 2" key="1">
    <citation type="submission" date="2019-08" db="EMBL/GenBank/DDBJ databases">
        <title>Deep-cultivation of Planctomycetes and their phenomic and genomic characterization uncovers novel biology.</title>
        <authorList>
            <person name="Wiegand S."/>
            <person name="Jogler M."/>
            <person name="Boedeker C."/>
            <person name="Pinto D."/>
            <person name="Vollmers J."/>
            <person name="Rivas-Marin E."/>
            <person name="Kohn T."/>
            <person name="Peeters S.H."/>
            <person name="Heuer A."/>
            <person name="Rast P."/>
            <person name="Oberbeckmann S."/>
            <person name="Bunk B."/>
            <person name="Jeske O."/>
            <person name="Meyerdierks A."/>
            <person name="Storesund J.E."/>
            <person name="Kallscheuer N."/>
            <person name="Luecker S."/>
            <person name="Lage O.M."/>
            <person name="Pohl T."/>
            <person name="Merkel B.J."/>
            <person name="Hornburger P."/>
            <person name="Mueller R.-W."/>
            <person name="Bruemmer F."/>
            <person name="Labrenz M."/>
            <person name="Spormann A.M."/>
            <person name="Op Den Camp H."/>
            <person name="Overmann J."/>
            <person name="Amann R."/>
            <person name="Jetten M.S.M."/>
            <person name="Mascher T."/>
            <person name="Medema M.H."/>
            <person name="Devos D.P."/>
            <person name="Kaster A.-K."/>
            <person name="Ovreas L."/>
            <person name="Rohde M."/>
            <person name="Galperin M.Y."/>
            <person name="Jogler C."/>
        </authorList>
    </citation>
    <scope>NUCLEOTIDE SEQUENCE [LARGE SCALE GENOMIC DNA]</scope>
    <source>
        <strain evidence="1 2">LF1</strain>
    </source>
</reference>
<proteinExistence type="predicted"/>
<evidence type="ECO:0000313" key="1">
    <source>
        <dbReference type="EMBL" id="KAA1256982.1"/>
    </source>
</evidence>
<gene>
    <name evidence="1" type="ORF">LF1_57280</name>
</gene>
<dbReference type="AlphaFoldDB" id="A0A5B1C9N1"/>
<keyword evidence="2" id="KW-1185">Reference proteome</keyword>
<evidence type="ECO:0000313" key="2">
    <source>
        <dbReference type="Proteomes" id="UP000322699"/>
    </source>
</evidence>
<organism evidence="1 2">
    <name type="scientific">Rubripirellula obstinata</name>
    <dbReference type="NCBI Taxonomy" id="406547"/>
    <lineage>
        <taxon>Bacteria</taxon>
        <taxon>Pseudomonadati</taxon>
        <taxon>Planctomycetota</taxon>
        <taxon>Planctomycetia</taxon>
        <taxon>Pirellulales</taxon>
        <taxon>Pirellulaceae</taxon>
        <taxon>Rubripirellula</taxon>
    </lineage>
</organism>
<sequence length="164" mass="18223">MTVTHGDEVRADRPHRNGALRITIACTGVAAAHFSLCLHVKSRHLGDAYCYPTEIVRRYASTRSQMIRKTISATVTKTGPGGTPLPGHRWRVRLDDGTVIWAAIHARIRTTNTPTLQIGDEIRASWDDDTDTCSIALEDSPVAWTPRGRLPRPIRRAEDAGDRF</sequence>
<protein>
    <submittedName>
        <fullName evidence="1">Uncharacterized protein</fullName>
    </submittedName>
</protein>
<name>A0A5B1C9N1_9BACT</name>
<dbReference type="RefSeq" id="WP_157594028.1">
    <property type="nucleotide sequence ID" value="NZ_LWSK01000161.1"/>
</dbReference>
<comment type="caution">
    <text evidence="1">The sequence shown here is derived from an EMBL/GenBank/DDBJ whole genome shotgun (WGS) entry which is preliminary data.</text>
</comment>